<feature type="compositionally biased region" description="Polar residues" evidence="1">
    <location>
        <begin position="512"/>
        <end position="529"/>
    </location>
</feature>
<dbReference type="Proteomes" id="UP000284375">
    <property type="component" value="Unassembled WGS sequence"/>
</dbReference>
<feature type="region of interest" description="Disordered" evidence="1">
    <location>
        <begin position="214"/>
        <end position="233"/>
    </location>
</feature>
<evidence type="ECO:0000313" key="2">
    <source>
        <dbReference type="EMBL" id="ROV96097.1"/>
    </source>
</evidence>
<comment type="caution">
    <text evidence="2">The sequence shown here is derived from an EMBL/GenBank/DDBJ whole genome shotgun (WGS) entry which is preliminary data.</text>
</comment>
<feature type="compositionally biased region" description="Pro residues" evidence="1">
    <location>
        <begin position="562"/>
        <end position="572"/>
    </location>
</feature>
<dbReference type="OrthoDB" id="2123952at2759"/>
<reference evidence="2 3" key="1">
    <citation type="submission" date="2015-09" db="EMBL/GenBank/DDBJ databases">
        <title>Host preference determinants of Valsa canker pathogens revealed by comparative genomics.</title>
        <authorList>
            <person name="Yin Z."/>
            <person name="Huang L."/>
        </authorList>
    </citation>
    <scope>NUCLEOTIDE SEQUENCE [LARGE SCALE GENOMIC DNA]</scope>
    <source>
        <strain evidence="2 3">YSFL</strain>
    </source>
</reference>
<keyword evidence="3" id="KW-1185">Reference proteome</keyword>
<feature type="region of interest" description="Disordered" evidence="1">
    <location>
        <begin position="558"/>
        <end position="580"/>
    </location>
</feature>
<name>A0A423VYB1_CYTCH</name>
<sequence>MSESLAASSGVAKKKFAAPPVKSACLTWPLPSPDHELKPLPGDVLAMLSQGPADVPRQPVPLSNYIDPGAGLKHLEDWFQDSDFMFDSLFMNTNGPVAGTDFSPDLYGTGTPTQAVPMVSLDAYYVFIHPYFPILPPPDHIPVDQPVPRLQNQFDVWEEGFEPSSPITLAISAILALIPCPEDVDHQSHDSRVFRRKYAQYFAQSAFETIEKDDDIPDSAVEPSKPLSEDHDHNFRKPFHPGLPVELESIVALDILSVYEYCQRGNLKKMQSRAGQALINAMDLGLHMSKVEDEFSEARRRVWWMTKPSFTVFAPTFTAKFPVVAADPDAFPVYIQCQRVILAATQFVIDLNQTVSKEGADMNPLYERMKDLDASMAPLLSLSETWILASTTTSPVDPTEDIVARSLRCMGKIKLNSARIKLHRYCAFFDIPVFSRKHCDLKSLNAAETGEEPKRWPTCSCSSFNNPFSVNTGGGGSSSGSSSDPQQSPSSDGYGNSSTGSVPVSTPSTTSDQATVSTQQSSSKGSTNISTTTTFPFSSHQSAKICLRSALRIAHSFDEMPYPNPSGAPPQPSGSGGRPAQCMLSPTSGTPCPRTMPSFACCAMQCAYALLMVHQKTTSVYPTSRGSMAGVGGPVGGGGGGGGAADRPMVVSSLLVRLQQGLTSIYLTLSNYASAFEALGGMREQIGSAIEDSTSFTLPM</sequence>
<dbReference type="EMBL" id="LJZO01000021">
    <property type="protein sequence ID" value="ROV96097.1"/>
    <property type="molecule type" value="Genomic_DNA"/>
</dbReference>
<evidence type="ECO:0008006" key="4">
    <source>
        <dbReference type="Google" id="ProtNLM"/>
    </source>
</evidence>
<feature type="compositionally biased region" description="Low complexity" evidence="1">
    <location>
        <begin position="479"/>
        <end position="511"/>
    </location>
</feature>
<dbReference type="PANTHER" id="PTHR47431:SF5">
    <property type="entry name" value="ZN(II)2CYS6 TRANSCRIPTION FACTOR (EUROFUNG)"/>
    <property type="match status" value="1"/>
</dbReference>
<protein>
    <recommendedName>
        <fullName evidence="4">Transcription factor domain-containing protein</fullName>
    </recommendedName>
</protein>
<gene>
    <name evidence="2" type="ORF">VSDG_05056</name>
</gene>
<dbReference type="CDD" id="cd12148">
    <property type="entry name" value="fungal_TF_MHR"/>
    <property type="match status" value="1"/>
</dbReference>
<organism evidence="2 3">
    <name type="scientific">Cytospora chrysosperma</name>
    <name type="common">Cytospora canker fungus</name>
    <name type="synonym">Sphaeria chrysosperma</name>
    <dbReference type="NCBI Taxonomy" id="252740"/>
    <lineage>
        <taxon>Eukaryota</taxon>
        <taxon>Fungi</taxon>
        <taxon>Dikarya</taxon>
        <taxon>Ascomycota</taxon>
        <taxon>Pezizomycotina</taxon>
        <taxon>Sordariomycetes</taxon>
        <taxon>Sordariomycetidae</taxon>
        <taxon>Diaporthales</taxon>
        <taxon>Cytosporaceae</taxon>
        <taxon>Cytospora</taxon>
    </lineage>
</organism>
<evidence type="ECO:0000313" key="3">
    <source>
        <dbReference type="Proteomes" id="UP000284375"/>
    </source>
</evidence>
<proteinExistence type="predicted"/>
<dbReference type="AlphaFoldDB" id="A0A423VYB1"/>
<accession>A0A423VYB1</accession>
<feature type="region of interest" description="Disordered" evidence="1">
    <location>
        <begin position="472"/>
        <end position="529"/>
    </location>
</feature>
<dbReference type="STRING" id="252740.A0A423VYB1"/>
<dbReference type="PANTHER" id="PTHR47431">
    <property type="entry name" value="ZN(II)2CYS6 TRANSCRIPTION FACTOR (EUROFUNG)-RELATED"/>
    <property type="match status" value="1"/>
</dbReference>
<evidence type="ECO:0000256" key="1">
    <source>
        <dbReference type="SAM" id="MobiDB-lite"/>
    </source>
</evidence>